<evidence type="ECO:0000256" key="3">
    <source>
        <dbReference type="ARBA" id="ARBA00022475"/>
    </source>
</evidence>
<evidence type="ECO:0000256" key="1">
    <source>
        <dbReference type="ARBA" id="ARBA00004651"/>
    </source>
</evidence>
<feature type="transmembrane region" description="Helical" evidence="7">
    <location>
        <begin position="125"/>
        <end position="149"/>
    </location>
</feature>
<dbReference type="Proteomes" id="UP000297149">
    <property type="component" value="Chromosome"/>
</dbReference>
<feature type="transmembrane region" description="Helical" evidence="7">
    <location>
        <begin position="363"/>
        <end position="382"/>
    </location>
</feature>
<feature type="transmembrane region" description="Helical" evidence="7">
    <location>
        <begin position="185"/>
        <end position="206"/>
    </location>
</feature>
<keyword evidence="10" id="KW-1185">Reference proteome</keyword>
<evidence type="ECO:0000259" key="8">
    <source>
        <dbReference type="Pfam" id="PF02554"/>
    </source>
</evidence>
<evidence type="ECO:0000256" key="5">
    <source>
        <dbReference type="ARBA" id="ARBA00022989"/>
    </source>
</evidence>
<dbReference type="EMBL" id="CP039396">
    <property type="protein sequence ID" value="QCD43154.1"/>
    <property type="molecule type" value="Genomic_DNA"/>
</dbReference>
<feature type="domain" description="CstA N-terminal" evidence="8">
    <location>
        <begin position="4"/>
        <end position="146"/>
    </location>
</feature>
<reference evidence="10" key="1">
    <citation type="submission" date="2019-02" db="EMBL/GenBank/DDBJ databases">
        <title>Isolation and identification of novel species under the genus Muribaculum.</title>
        <authorList>
            <person name="Miyake S."/>
            <person name="Ding Y."/>
            <person name="Low A."/>
            <person name="Soh M."/>
            <person name="Seedorf H."/>
        </authorList>
    </citation>
    <scope>NUCLEOTIDE SEQUENCE [LARGE SCALE GENOMIC DNA]</scope>
    <source>
        <strain evidence="10">H5</strain>
    </source>
</reference>
<accession>A0A4P7W527</accession>
<dbReference type="InterPro" id="IPR051605">
    <property type="entry name" value="CstA"/>
</dbReference>
<dbReference type="InterPro" id="IPR038377">
    <property type="entry name" value="Na/Glc_symporter_sf"/>
</dbReference>
<dbReference type="GO" id="GO:0009267">
    <property type="term" value="P:cellular response to starvation"/>
    <property type="evidence" value="ECO:0007669"/>
    <property type="project" value="InterPro"/>
</dbReference>
<evidence type="ECO:0000256" key="4">
    <source>
        <dbReference type="ARBA" id="ARBA00022692"/>
    </source>
</evidence>
<feature type="transmembrane region" description="Helical" evidence="7">
    <location>
        <begin position="321"/>
        <end position="342"/>
    </location>
</feature>
<dbReference type="Gene3D" id="1.20.1730.10">
    <property type="entry name" value="Sodium/glucose cotransporter"/>
    <property type="match status" value="1"/>
</dbReference>
<organism evidence="9 10">
    <name type="scientific">Duncaniella dubosii</name>
    <dbReference type="NCBI Taxonomy" id="2518971"/>
    <lineage>
        <taxon>Bacteria</taxon>
        <taxon>Pseudomonadati</taxon>
        <taxon>Bacteroidota</taxon>
        <taxon>Bacteroidia</taxon>
        <taxon>Bacteroidales</taxon>
        <taxon>Muribaculaceae</taxon>
        <taxon>Duncaniella</taxon>
    </lineage>
</organism>
<evidence type="ECO:0000256" key="2">
    <source>
        <dbReference type="ARBA" id="ARBA00007755"/>
    </source>
</evidence>
<gene>
    <name evidence="9" type="ORF">E7747_13230</name>
</gene>
<dbReference type="AlphaFoldDB" id="A0A4P7W527"/>
<feature type="domain" description="CstA N-terminal" evidence="8">
    <location>
        <begin position="157"/>
        <end position="287"/>
    </location>
</feature>
<dbReference type="PANTHER" id="PTHR30252">
    <property type="entry name" value="INNER MEMBRANE PEPTIDE TRANSPORTER"/>
    <property type="match status" value="1"/>
</dbReference>
<keyword evidence="3" id="KW-1003">Cell membrane</keyword>
<comment type="subcellular location">
    <subcellularLocation>
        <location evidence="1">Cell membrane</location>
        <topology evidence="1">Multi-pass membrane protein</topology>
    </subcellularLocation>
</comment>
<evidence type="ECO:0000313" key="9">
    <source>
        <dbReference type="EMBL" id="QCD43154.1"/>
    </source>
</evidence>
<feature type="transmembrane region" description="Helical" evidence="7">
    <location>
        <begin position="446"/>
        <end position="463"/>
    </location>
</feature>
<dbReference type="KEGG" id="ddb:E7747_13230"/>
<dbReference type="RefSeq" id="WP_136416463.1">
    <property type="nucleotide sequence ID" value="NZ_CP039396.1"/>
</dbReference>
<feature type="transmembrane region" description="Helical" evidence="7">
    <location>
        <begin position="415"/>
        <end position="440"/>
    </location>
</feature>
<sequence>MITFLVCLALLVTAYFVYGRYLEKLADVDTERKTPVERLEDGVDYIRLPRWRVFLIQLLNIAGTGPIFGAILGACFGPVAFLWITLGGIFFGAMHDFLSGMMIMRHDGRSLPEIIGIYLGVSTRAVVRVFSIILMVLVGAVFILSPAALLSSMVPAVGKNIWVWIILVYYILATMLPVDKVIGKVYPIFGIALVAMAVGLFGVLMTGEYRIPELTTLHNFQLDPKALPIIPTLFITIACGAISGFHATQSPLMARCITNEKKCRSVFYGSMIAESIIALIWAAIAMAFFNGPDLLGEQLAQHGGNAAWAVDVISNTTLGKAGAILALLGVVVAPITSGDTAFRGARLIVADMFNIDQRPILKRFAVCIPLFIAGYLITLINFDIVWRYFAWANQSLAAVVLWTIYVWLARRKRNYWVALIPAVSMTFVVTCFVFVSPQFFGIENRIIAFALSALTTLGLWLLANIRVNQKVIIPEESSAI</sequence>
<comment type="similarity">
    <text evidence="2">Belongs to the peptide transporter carbon starvation (CstA) (TC 2.A.114) family.</text>
</comment>
<dbReference type="PANTHER" id="PTHR30252:SF4">
    <property type="entry name" value="CARBON STARVATION"/>
    <property type="match status" value="1"/>
</dbReference>
<feature type="transmembrane region" description="Helical" evidence="7">
    <location>
        <begin position="266"/>
        <end position="289"/>
    </location>
</feature>
<feature type="transmembrane region" description="Helical" evidence="7">
    <location>
        <begin position="226"/>
        <end position="245"/>
    </location>
</feature>
<feature type="transmembrane region" description="Helical" evidence="7">
    <location>
        <begin position="161"/>
        <end position="178"/>
    </location>
</feature>
<keyword evidence="4 7" id="KW-0812">Transmembrane</keyword>
<evidence type="ECO:0000256" key="7">
    <source>
        <dbReference type="SAM" id="Phobius"/>
    </source>
</evidence>
<protein>
    <submittedName>
        <fullName evidence="9">Carbon starvation protein A</fullName>
    </submittedName>
</protein>
<evidence type="ECO:0000256" key="6">
    <source>
        <dbReference type="ARBA" id="ARBA00023136"/>
    </source>
</evidence>
<dbReference type="Pfam" id="PF02554">
    <property type="entry name" value="CstA"/>
    <property type="match status" value="2"/>
</dbReference>
<dbReference type="InterPro" id="IPR003706">
    <property type="entry name" value="CstA_N"/>
</dbReference>
<proteinExistence type="inferred from homology"/>
<keyword evidence="6 7" id="KW-0472">Membrane</keyword>
<name>A0A4P7W527_9BACT</name>
<feature type="transmembrane region" description="Helical" evidence="7">
    <location>
        <begin position="388"/>
        <end position="408"/>
    </location>
</feature>
<feature type="transmembrane region" description="Helical" evidence="7">
    <location>
        <begin position="67"/>
        <end position="94"/>
    </location>
</feature>
<dbReference type="GO" id="GO:0005886">
    <property type="term" value="C:plasma membrane"/>
    <property type="evidence" value="ECO:0007669"/>
    <property type="project" value="UniProtKB-SubCell"/>
</dbReference>
<keyword evidence="5 7" id="KW-1133">Transmembrane helix</keyword>
<evidence type="ECO:0000313" key="10">
    <source>
        <dbReference type="Proteomes" id="UP000297149"/>
    </source>
</evidence>